<proteinExistence type="predicted"/>
<dbReference type="Pfam" id="PF13432">
    <property type="entry name" value="TPR_16"/>
    <property type="match status" value="2"/>
</dbReference>
<dbReference type="InterPro" id="IPR044650">
    <property type="entry name" value="SRFR1-like"/>
</dbReference>
<gene>
    <name evidence="1" type="ORF">HNQ64_004798</name>
</gene>
<dbReference type="PANTHER" id="PTHR44749:SF1">
    <property type="entry name" value="TETRATRICOPEPTIDE-LIKE HELICAL DOMAIN-CONTAINING PROTEIN"/>
    <property type="match status" value="1"/>
</dbReference>
<dbReference type="Gene3D" id="1.25.40.10">
    <property type="entry name" value="Tetratricopeptide repeat domain"/>
    <property type="match status" value="1"/>
</dbReference>
<name>A0A7W7YQW6_9BACT</name>
<keyword evidence="2" id="KW-1185">Reference proteome</keyword>
<dbReference type="EMBL" id="JACHIF010000014">
    <property type="protein sequence ID" value="MBB5040512.1"/>
    <property type="molecule type" value="Genomic_DNA"/>
</dbReference>
<dbReference type="SMART" id="SM00028">
    <property type="entry name" value="TPR"/>
    <property type="match status" value="3"/>
</dbReference>
<protein>
    <submittedName>
        <fullName evidence="1">Tetratricopeptide (TPR) repeat protein</fullName>
    </submittedName>
</protein>
<organism evidence="1 2">
    <name type="scientific">Prosthecobacter dejongeii</name>
    <dbReference type="NCBI Taxonomy" id="48465"/>
    <lineage>
        <taxon>Bacteria</taxon>
        <taxon>Pseudomonadati</taxon>
        <taxon>Verrucomicrobiota</taxon>
        <taxon>Verrucomicrobiia</taxon>
        <taxon>Verrucomicrobiales</taxon>
        <taxon>Verrucomicrobiaceae</taxon>
        <taxon>Prosthecobacter</taxon>
    </lineage>
</organism>
<comment type="caution">
    <text evidence="1">The sequence shown here is derived from an EMBL/GenBank/DDBJ whole genome shotgun (WGS) entry which is preliminary data.</text>
</comment>
<dbReference type="InterPro" id="IPR011990">
    <property type="entry name" value="TPR-like_helical_dom_sf"/>
</dbReference>
<dbReference type="Proteomes" id="UP000534294">
    <property type="component" value="Unassembled WGS sequence"/>
</dbReference>
<dbReference type="InterPro" id="IPR019734">
    <property type="entry name" value="TPR_rpt"/>
</dbReference>
<dbReference type="RefSeq" id="WP_184213147.1">
    <property type="nucleotide sequence ID" value="NZ_JACHIF010000014.1"/>
</dbReference>
<dbReference type="PANTHER" id="PTHR44749">
    <property type="entry name" value="SUPPRESSOR OF RPS4-RLD 1"/>
    <property type="match status" value="1"/>
</dbReference>
<reference evidence="1 2" key="1">
    <citation type="submission" date="2020-08" db="EMBL/GenBank/DDBJ databases">
        <title>Genomic Encyclopedia of Type Strains, Phase IV (KMG-IV): sequencing the most valuable type-strain genomes for metagenomic binning, comparative biology and taxonomic classification.</title>
        <authorList>
            <person name="Goeker M."/>
        </authorList>
    </citation>
    <scope>NUCLEOTIDE SEQUENCE [LARGE SCALE GENOMIC DNA]</scope>
    <source>
        <strain evidence="1 2">DSM 12251</strain>
    </source>
</reference>
<sequence length="299" mass="33651">MALLPYYSATRFRILMFSLIWGCAGYADAHGDYHEVVSEIEKALKNEPKNADLHFRLAVICEEHGEWSSALVALECAERLAPGQYPVALVQGMALAKGGQWRAAESMLNEFLATHPKHAKALTERARVRIQLQRPDEAICDFQEVIENCSQPEAEVFFEMADVWLSKGNITESARVLNEAVTKLQSHPELLERAFEMTVNAGQYEVALRHLEGLYQVSPKPHEWLARKAQLLGQWGRPKEAQKIWLELRDHILARPNLERGQPYFATLLEKAQRALGETPATTVVVAPPAPVKVTPLVR</sequence>
<dbReference type="SUPFAM" id="SSF48452">
    <property type="entry name" value="TPR-like"/>
    <property type="match status" value="1"/>
</dbReference>
<dbReference type="GO" id="GO:0045892">
    <property type="term" value="P:negative regulation of DNA-templated transcription"/>
    <property type="evidence" value="ECO:0007669"/>
    <property type="project" value="InterPro"/>
</dbReference>
<evidence type="ECO:0000313" key="2">
    <source>
        <dbReference type="Proteomes" id="UP000534294"/>
    </source>
</evidence>
<dbReference type="AlphaFoldDB" id="A0A7W7YQW6"/>
<accession>A0A7W7YQW6</accession>
<evidence type="ECO:0000313" key="1">
    <source>
        <dbReference type="EMBL" id="MBB5040512.1"/>
    </source>
</evidence>